<evidence type="ECO:0000256" key="1">
    <source>
        <dbReference type="SAM" id="MobiDB-lite"/>
    </source>
</evidence>
<name>A0A5N6PG50_9ASTR</name>
<accession>A0A5N6PG50</accession>
<gene>
    <name evidence="2" type="ORF">E3N88_08023</name>
</gene>
<feature type="region of interest" description="Disordered" evidence="1">
    <location>
        <begin position="1"/>
        <end position="23"/>
    </location>
</feature>
<evidence type="ECO:0000313" key="3">
    <source>
        <dbReference type="Proteomes" id="UP000326396"/>
    </source>
</evidence>
<dbReference type="AlphaFoldDB" id="A0A5N6PG50"/>
<evidence type="ECO:0000313" key="2">
    <source>
        <dbReference type="EMBL" id="KAD6453318.1"/>
    </source>
</evidence>
<sequence>MSSVSDNPVEILNIDDEEPPPTITQNETSFITKFYRFPVIAAIMYLKCMGTRYFWPGTLGEEGLVPPGSIPDNLSGGDTEHNGEEMPAEANNQTSFVTNVHRFLVRTIELVCRLWTQYFPRGTSAEEGLVPPGSALYFVIVGLFSFIAIKSQGEARFPFHSNPQTVTLAITCLIVYGLVSEAENVISAGRPGPNSVYVFIARLGRKLCLYVLVGSMASLFIL</sequence>
<protein>
    <submittedName>
        <fullName evidence="2">Uncharacterized protein</fullName>
    </submittedName>
</protein>
<dbReference type="Proteomes" id="UP000326396">
    <property type="component" value="Linkage Group LG12"/>
</dbReference>
<organism evidence="2 3">
    <name type="scientific">Mikania micrantha</name>
    <name type="common">bitter vine</name>
    <dbReference type="NCBI Taxonomy" id="192012"/>
    <lineage>
        <taxon>Eukaryota</taxon>
        <taxon>Viridiplantae</taxon>
        <taxon>Streptophyta</taxon>
        <taxon>Embryophyta</taxon>
        <taxon>Tracheophyta</taxon>
        <taxon>Spermatophyta</taxon>
        <taxon>Magnoliopsida</taxon>
        <taxon>eudicotyledons</taxon>
        <taxon>Gunneridae</taxon>
        <taxon>Pentapetalae</taxon>
        <taxon>asterids</taxon>
        <taxon>campanulids</taxon>
        <taxon>Asterales</taxon>
        <taxon>Asteraceae</taxon>
        <taxon>Asteroideae</taxon>
        <taxon>Heliantheae alliance</taxon>
        <taxon>Eupatorieae</taxon>
        <taxon>Mikania</taxon>
    </lineage>
</organism>
<proteinExistence type="predicted"/>
<comment type="caution">
    <text evidence="2">The sequence shown here is derived from an EMBL/GenBank/DDBJ whole genome shotgun (WGS) entry which is preliminary data.</text>
</comment>
<dbReference type="OrthoDB" id="1658030at2759"/>
<reference evidence="2 3" key="1">
    <citation type="submission" date="2019-05" db="EMBL/GenBank/DDBJ databases">
        <title>Mikania micrantha, genome provides insights into the molecular mechanism of rapid growth.</title>
        <authorList>
            <person name="Liu B."/>
        </authorList>
    </citation>
    <scope>NUCLEOTIDE SEQUENCE [LARGE SCALE GENOMIC DNA]</scope>
    <source>
        <strain evidence="2">NLD-2019</strain>
        <tissue evidence="2">Leaf</tissue>
    </source>
</reference>
<dbReference type="EMBL" id="SZYD01000004">
    <property type="protein sequence ID" value="KAD6453318.1"/>
    <property type="molecule type" value="Genomic_DNA"/>
</dbReference>
<feature type="region of interest" description="Disordered" evidence="1">
    <location>
        <begin position="68"/>
        <end position="89"/>
    </location>
</feature>
<keyword evidence="3" id="KW-1185">Reference proteome</keyword>